<evidence type="ECO:0000259" key="4">
    <source>
        <dbReference type="Pfam" id="PF00248"/>
    </source>
</evidence>
<evidence type="ECO:0000256" key="3">
    <source>
        <dbReference type="ARBA" id="ARBA00023002"/>
    </source>
</evidence>
<name>A0AAU7V771_9ACTO</name>
<feature type="domain" description="NADP-dependent oxidoreductase" evidence="4">
    <location>
        <begin position="29"/>
        <end position="329"/>
    </location>
</feature>
<dbReference type="InterPro" id="IPR023210">
    <property type="entry name" value="NADP_OxRdtase_dom"/>
</dbReference>
<dbReference type="KEGG" id="sapp:SAC06_00655"/>
<dbReference type="InterPro" id="IPR005399">
    <property type="entry name" value="K_chnl_volt-dep_bsu_KCNAB-rel"/>
</dbReference>
<sequence length="336" mass="37565">MQDTYVAAPGRYDHKDYFRSGRSGLVLPRISLGYWHNFGDTAPLERQREVTRRAFDLGITYFDLANNYGPPYGSAERNFGQIFRQDFRPYRDEMIIASKAGFDMWPGPYGEWPSRKNMLASLDQSLQRLGLDYVDIFYAHRPDPRIPIEETAGALATAYQQGKALYVGISNYYTPAEVDEVVRALSAWNIPLTINQLRYSMLDRRIENGVIDRLDQVGSGIALFSPLEQGLLTDRYLHGIPEDSRAAVGHFLTGDKITEAYLHSARKLNALAQERGQSLAQMALAWAVKDPRVTTAIIGASSVAQLEANVAALNNGKFTAEELTEIDAAIGIPIQR</sequence>
<keyword evidence="3" id="KW-0560">Oxidoreductase</keyword>
<accession>A0AAU7V771</accession>
<evidence type="ECO:0000313" key="5">
    <source>
        <dbReference type="EMBL" id="XBW08103.1"/>
    </source>
</evidence>
<protein>
    <submittedName>
        <fullName evidence="5">Aldo/keto reductase</fullName>
    </submittedName>
</protein>
<gene>
    <name evidence="5" type="ORF">SAC06_00655</name>
</gene>
<reference evidence="5" key="1">
    <citation type="submission" date="2023-11" db="EMBL/GenBank/DDBJ databases">
        <title>Scrofimicrobium hongkongense sp. nov., isolated from a patient with peritonitis.</title>
        <authorList>
            <person name="Lao H.Y."/>
            <person name="Wong A.Y.P."/>
            <person name="Ng T.L."/>
            <person name="Wong R.Y.L."/>
            <person name="Yau M.C.Y."/>
            <person name="Lam J.Y.W."/>
            <person name="Siu G.K.H."/>
        </authorList>
    </citation>
    <scope>NUCLEOTIDE SEQUENCE</scope>
    <source>
        <strain evidence="5">R131</strain>
    </source>
</reference>
<keyword evidence="2" id="KW-0521">NADP</keyword>
<dbReference type="InterPro" id="IPR036812">
    <property type="entry name" value="NAD(P)_OxRdtase_dom_sf"/>
</dbReference>
<organism evidence="5">
    <name type="scientific">Scrofimicrobium appendicitidis</name>
    <dbReference type="NCBI Taxonomy" id="3079930"/>
    <lineage>
        <taxon>Bacteria</taxon>
        <taxon>Bacillati</taxon>
        <taxon>Actinomycetota</taxon>
        <taxon>Actinomycetes</taxon>
        <taxon>Actinomycetales</taxon>
        <taxon>Actinomycetaceae</taxon>
        <taxon>Scrofimicrobium</taxon>
    </lineage>
</organism>
<dbReference type="SUPFAM" id="SSF51430">
    <property type="entry name" value="NAD(P)-linked oxidoreductase"/>
    <property type="match status" value="1"/>
</dbReference>
<dbReference type="Pfam" id="PF00248">
    <property type="entry name" value="Aldo_ket_red"/>
    <property type="match status" value="1"/>
</dbReference>
<dbReference type="EMBL" id="CP138335">
    <property type="protein sequence ID" value="XBW08103.1"/>
    <property type="molecule type" value="Genomic_DNA"/>
</dbReference>
<dbReference type="PANTHER" id="PTHR43150:SF4">
    <property type="entry name" value="L-GLYCERALDEHYDE 3-PHOSPHATE REDUCTASE"/>
    <property type="match status" value="1"/>
</dbReference>
<dbReference type="GO" id="GO:0016491">
    <property type="term" value="F:oxidoreductase activity"/>
    <property type="evidence" value="ECO:0007669"/>
    <property type="project" value="UniProtKB-KW"/>
</dbReference>
<dbReference type="GO" id="GO:0051596">
    <property type="term" value="P:methylglyoxal catabolic process"/>
    <property type="evidence" value="ECO:0007669"/>
    <property type="project" value="TreeGrafter"/>
</dbReference>
<evidence type="ECO:0000256" key="2">
    <source>
        <dbReference type="ARBA" id="ARBA00022857"/>
    </source>
</evidence>
<dbReference type="PANTHER" id="PTHR43150">
    <property type="entry name" value="HYPERKINETIC, ISOFORM M"/>
    <property type="match status" value="1"/>
</dbReference>
<dbReference type="Gene3D" id="3.20.20.100">
    <property type="entry name" value="NADP-dependent oxidoreductase domain"/>
    <property type="match status" value="1"/>
</dbReference>
<evidence type="ECO:0000256" key="1">
    <source>
        <dbReference type="ARBA" id="ARBA00006515"/>
    </source>
</evidence>
<dbReference type="AlphaFoldDB" id="A0AAU7V771"/>
<proteinExistence type="inferred from homology"/>
<dbReference type="RefSeq" id="WP_350258303.1">
    <property type="nucleotide sequence ID" value="NZ_CP138335.1"/>
</dbReference>
<comment type="similarity">
    <text evidence="1">Belongs to the shaker potassium channel beta subunit family.</text>
</comment>